<keyword evidence="3" id="KW-1185">Reference proteome</keyword>
<dbReference type="AlphaFoldDB" id="A0A239L5V0"/>
<dbReference type="Proteomes" id="UP000198284">
    <property type="component" value="Unassembled WGS sequence"/>
</dbReference>
<evidence type="ECO:0000313" key="2">
    <source>
        <dbReference type="EMBL" id="SNT25193.1"/>
    </source>
</evidence>
<accession>A0A239L5V0</accession>
<dbReference type="PROSITE" id="PS51257">
    <property type="entry name" value="PROKAR_LIPOPROTEIN"/>
    <property type="match status" value="1"/>
</dbReference>
<dbReference type="Pfam" id="PF12778">
    <property type="entry name" value="PXPV"/>
    <property type="match status" value="1"/>
</dbReference>
<keyword evidence="1" id="KW-0732">Signal</keyword>
<feature type="signal peptide" evidence="1">
    <location>
        <begin position="1"/>
        <end position="29"/>
    </location>
</feature>
<protein>
    <submittedName>
        <fullName evidence="2">PXPV repeat-containing protein</fullName>
    </submittedName>
</protein>
<proteinExistence type="predicted"/>
<name>A0A239L5V0_9BURK</name>
<sequence>MKTRILTLVPLVLASLLGGCAVYSPPPVASGPVIYRDAPVYTQPAPVYAQPAPVYVQPAPVYVRPAPVYVEPPVSFRFNFGYRGGRGWGGHHHRW</sequence>
<dbReference type="InterPro" id="IPR024446">
    <property type="entry name" value="PXPV"/>
</dbReference>
<dbReference type="RefSeq" id="WP_089401239.1">
    <property type="nucleotide sequence ID" value="NZ_FZOT01000019.1"/>
</dbReference>
<reference evidence="2 3" key="1">
    <citation type="submission" date="2017-06" db="EMBL/GenBank/DDBJ databases">
        <authorList>
            <person name="Kim H.J."/>
            <person name="Triplett B.A."/>
        </authorList>
    </citation>
    <scope>NUCLEOTIDE SEQUENCE [LARGE SCALE GENOMIC DNA]</scope>
    <source>
        <strain evidence="2 3">U15</strain>
    </source>
</reference>
<evidence type="ECO:0000313" key="3">
    <source>
        <dbReference type="Proteomes" id="UP000198284"/>
    </source>
</evidence>
<feature type="chain" id="PRO_5012376302" evidence="1">
    <location>
        <begin position="30"/>
        <end position="95"/>
    </location>
</feature>
<organism evidence="2 3">
    <name type="scientific">Noviherbaspirillum humi</name>
    <dbReference type="NCBI Taxonomy" id="1688639"/>
    <lineage>
        <taxon>Bacteria</taxon>
        <taxon>Pseudomonadati</taxon>
        <taxon>Pseudomonadota</taxon>
        <taxon>Betaproteobacteria</taxon>
        <taxon>Burkholderiales</taxon>
        <taxon>Oxalobacteraceae</taxon>
        <taxon>Noviherbaspirillum</taxon>
    </lineage>
</organism>
<dbReference type="EMBL" id="FZOT01000019">
    <property type="protein sequence ID" value="SNT25193.1"/>
    <property type="molecule type" value="Genomic_DNA"/>
</dbReference>
<gene>
    <name evidence="2" type="ORF">SAMN06265795_11942</name>
</gene>
<evidence type="ECO:0000256" key="1">
    <source>
        <dbReference type="SAM" id="SignalP"/>
    </source>
</evidence>